<evidence type="ECO:0000256" key="2">
    <source>
        <dbReference type="SAM" id="MobiDB-lite"/>
    </source>
</evidence>
<dbReference type="PANTHER" id="PTHR42942:SF1">
    <property type="entry name" value="ALKYLTRANSFERASE-LIKE PROTEIN 1"/>
    <property type="match status" value="1"/>
</dbReference>
<feature type="compositionally biased region" description="Low complexity" evidence="2">
    <location>
        <begin position="40"/>
        <end position="74"/>
    </location>
</feature>
<name>A0AAV9HYS0_9PEZI</name>
<feature type="compositionally biased region" description="Low complexity" evidence="2">
    <location>
        <begin position="96"/>
        <end position="118"/>
    </location>
</feature>
<dbReference type="PANTHER" id="PTHR42942">
    <property type="entry name" value="6-O-METHYLGUANINE DNA METHYLTRANSFERASE"/>
    <property type="match status" value="1"/>
</dbReference>
<dbReference type="Gene3D" id="1.10.10.10">
    <property type="entry name" value="Winged helix-like DNA-binding domain superfamily/Winged helix DNA-binding domain"/>
    <property type="match status" value="1"/>
</dbReference>
<reference evidence="4" key="2">
    <citation type="submission" date="2023-06" db="EMBL/GenBank/DDBJ databases">
        <authorList>
            <consortium name="Lawrence Berkeley National Laboratory"/>
            <person name="Mondo S.J."/>
            <person name="Hensen N."/>
            <person name="Bonometti L."/>
            <person name="Westerberg I."/>
            <person name="Brannstrom I.O."/>
            <person name="Guillou S."/>
            <person name="Cros-Aarteil S."/>
            <person name="Calhoun S."/>
            <person name="Haridas S."/>
            <person name="Kuo A."/>
            <person name="Pangilinan J."/>
            <person name="Riley R."/>
            <person name="Labutti K."/>
            <person name="Andreopoulos B."/>
            <person name="Lipzen A."/>
            <person name="Chen C."/>
            <person name="Yanf M."/>
            <person name="Daum C."/>
            <person name="Ng V."/>
            <person name="Clum A."/>
            <person name="Steindorff A."/>
            <person name="Ohm R."/>
            <person name="Martin F."/>
            <person name="Silar P."/>
            <person name="Natvig D."/>
            <person name="Lalanne C."/>
            <person name="Gautier V."/>
            <person name="Ament-Velasquez S.L."/>
            <person name="Kruys A."/>
            <person name="Hutchinson M.I."/>
            <person name="Powell A.J."/>
            <person name="Barry K."/>
            <person name="Miller A.N."/>
            <person name="Grigoriev I.V."/>
            <person name="Debuchy R."/>
            <person name="Gladieux P."/>
            <person name="Thoren M.H."/>
            <person name="Johannesson H."/>
        </authorList>
    </citation>
    <scope>NUCLEOTIDE SEQUENCE</scope>
    <source>
        <strain evidence="4">PSN324</strain>
    </source>
</reference>
<feature type="region of interest" description="Disordered" evidence="2">
    <location>
        <begin position="37"/>
        <end position="123"/>
    </location>
</feature>
<organism evidence="4 5">
    <name type="scientific">Cladorrhinum samala</name>
    <dbReference type="NCBI Taxonomy" id="585594"/>
    <lineage>
        <taxon>Eukaryota</taxon>
        <taxon>Fungi</taxon>
        <taxon>Dikarya</taxon>
        <taxon>Ascomycota</taxon>
        <taxon>Pezizomycotina</taxon>
        <taxon>Sordariomycetes</taxon>
        <taxon>Sordariomycetidae</taxon>
        <taxon>Sordariales</taxon>
        <taxon>Podosporaceae</taxon>
        <taxon>Cladorrhinum</taxon>
    </lineage>
</organism>
<gene>
    <name evidence="4" type="ORF">QBC42DRAFT_263052</name>
</gene>
<evidence type="ECO:0000313" key="4">
    <source>
        <dbReference type="EMBL" id="KAK4464677.1"/>
    </source>
</evidence>
<evidence type="ECO:0000313" key="5">
    <source>
        <dbReference type="Proteomes" id="UP001321749"/>
    </source>
</evidence>
<dbReference type="GO" id="GO:0003824">
    <property type="term" value="F:catalytic activity"/>
    <property type="evidence" value="ECO:0007669"/>
    <property type="project" value="InterPro"/>
</dbReference>
<dbReference type="InterPro" id="IPR014048">
    <property type="entry name" value="MethylDNA_cys_MeTrfase_DNA-bd"/>
</dbReference>
<dbReference type="CDD" id="cd06445">
    <property type="entry name" value="ATase"/>
    <property type="match status" value="1"/>
</dbReference>
<proteinExistence type="predicted"/>
<dbReference type="GO" id="GO:0006281">
    <property type="term" value="P:DNA repair"/>
    <property type="evidence" value="ECO:0007669"/>
    <property type="project" value="InterPro"/>
</dbReference>
<dbReference type="EMBL" id="MU864946">
    <property type="protein sequence ID" value="KAK4464677.1"/>
    <property type="molecule type" value="Genomic_DNA"/>
</dbReference>
<keyword evidence="1" id="KW-0227">DNA damage</keyword>
<reference evidence="4" key="1">
    <citation type="journal article" date="2023" name="Mol. Phylogenet. Evol.">
        <title>Genome-scale phylogeny and comparative genomics of the fungal order Sordariales.</title>
        <authorList>
            <person name="Hensen N."/>
            <person name="Bonometti L."/>
            <person name="Westerberg I."/>
            <person name="Brannstrom I.O."/>
            <person name="Guillou S."/>
            <person name="Cros-Aarteil S."/>
            <person name="Calhoun S."/>
            <person name="Haridas S."/>
            <person name="Kuo A."/>
            <person name="Mondo S."/>
            <person name="Pangilinan J."/>
            <person name="Riley R."/>
            <person name="LaButti K."/>
            <person name="Andreopoulos B."/>
            <person name="Lipzen A."/>
            <person name="Chen C."/>
            <person name="Yan M."/>
            <person name="Daum C."/>
            <person name="Ng V."/>
            <person name="Clum A."/>
            <person name="Steindorff A."/>
            <person name="Ohm R.A."/>
            <person name="Martin F."/>
            <person name="Silar P."/>
            <person name="Natvig D.O."/>
            <person name="Lalanne C."/>
            <person name="Gautier V."/>
            <person name="Ament-Velasquez S.L."/>
            <person name="Kruys A."/>
            <person name="Hutchinson M.I."/>
            <person name="Powell A.J."/>
            <person name="Barry K."/>
            <person name="Miller A.N."/>
            <person name="Grigoriev I.V."/>
            <person name="Debuchy R."/>
            <person name="Gladieux P."/>
            <person name="Hiltunen Thoren M."/>
            <person name="Johannesson H."/>
        </authorList>
    </citation>
    <scope>NUCLEOTIDE SEQUENCE</scope>
    <source>
        <strain evidence="4">PSN324</strain>
    </source>
</reference>
<comment type="caution">
    <text evidence="4">The sequence shown here is derived from an EMBL/GenBank/DDBJ whole genome shotgun (WGS) entry which is preliminary data.</text>
</comment>
<accession>A0AAV9HYS0</accession>
<evidence type="ECO:0000256" key="1">
    <source>
        <dbReference type="ARBA" id="ARBA00022763"/>
    </source>
</evidence>
<feature type="domain" description="Methylated-DNA-[protein]-cysteine S-methyltransferase DNA binding" evidence="3">
    <location>
        <begin position="129"/>
        <end position="234"/>
    </location>
</feature>
<dbReference type="InterPro" id="IPR036388">
    <property type="entry name" value="WH-like_DNA-bd_sf"/>
</dbReference>
<protein>
    <recommendedName>
        <fullName evidence="3">Methylated-DNA-[protein]-cysteine S-methyltransferase DNA binding domain-containing protein</fullName>
    </recommendedName>
</protein>
<dbReference type="AlphaFoldDB" id="A0AAV9HYS0"/>
<evidence type="ECO:0000259" key="3">
    <source>
        <dbReference type="Pfam" id="PF01035"/>
    </source>
</evidence>
<keyword evidence="5" id="KW-1185">Reference proteome</keyword>
<dbReference type="Proteomes" id="UP001321749">
    <property type="component" value="Unassembled WGS sequence"/>
</dbReference>
<dbReference type="InterPro" id="IPR036217">
    <property type="entry name" value="MethylDNA_cys_MeTrfase_DNAb"/>
</dbReference>
<dbReference type="InterPro" id="IPR052520">
    <property type="entry name" value="ATL_DNA_repair"/>
</dbReference>
<sequence length="281" mass="30796">MKSVRHPCPPANLLQLLLVPISPTRLRPLPIIDRHRRLNSSSSAADDSPSTTTSTSTTLSSRTTSSPESSTITIVHQHHHHHHHYYHNRRGKDRPSTTATTNATTTAAGEATNTTSSSKMPRSPEAQSFYHAVYSAVQEIPYGKVTTYGHIAKLVGTPQRARQVGICLKHLPNPPSTTSTDEQTTAATTTEYATRFNHDTVPWQRVINAKGIIPPRSQPSGARNQAAALELEGVTVTTGALGEFMVDFSEYGWFPRRLPSEVAEGMASSDEDFDSQRDEVF</sequence>
<feature type="compositionally biased region" description="Basic residues" evidence="2">
    <location>
        <begin position="76"/>
        <end position="92"/>
    </location>
</feature>
<dbReference type="SUPFAM" id="SSF46767">
    <property type="entry name" value="Methylated DNA-protein cysteine methyltransferase, C-terminal domain"/>
    <property type="match status" value="1"/>
</dbReference>
<dbReference type="Pfam" id="PF01035">
    <property type="entry name" value="DNA_binding_1"/>
    <property type="match status" value="1"/>
</dbReference>